<dbReference type="Proteomes" id="UP000266206">
    <property type="component" value="Unassembled WGS sequence"/>
</dbReference>
<dbReference type="RefSeq" id="WP_119515428.1">
    <property type="nucleotide sequence ID" value="NZ_NQYH01000001.1"/>
</dbReference>
<proteinExistence type="predicted"/>
<gene>
    <name evidence="2" type="ORF">CJP73_02780</name>
</gene>
<name>A0A3A1YXZ1_9BURK</name>
<organism evidence="2 3">
    <name type="scientific">Neopusillimonas maritima</name>
    <dbReference type="NCBI Taxonomy" id="2026239"/>
    <lineage>
        <taxon>Bacteria</taxon>
        <taxon>Pseudomonadati</taxon>
        <taxon>Pseudomonadota</taxon>
        <taxon>Betaproteobacteria</taxon>
        <taxon>Burkholderiales</taxon>
        <taxon>Alcaligenaceae</taxon>
        <taxon>Neopusillimonas</taxon>
    </lineage>
</organism>
<dbReference type="InterPro" id="IPR017737">
    <property type="entry name" value="TssE1-like"/>
</dbReference>
<evidence type="ECO:0000313" key="3">
    <source>
        <dbReference type="Proteomes" id="UP000266206"/>
    </source>
</evidence>
<accession>A0A3A1YXZ1</accession>
<reference evidence="2 3" key="1">
    <citation type="submission" date="2017-08" db="EMBL/GenBank/DDBJ databases">
        <title>Pusillimonas indicus sp. nov., a member of the family Alcaligenaceae isolated from surface seawater.</title>
        <authorList>
            <person name="Li J."/>
        </authorList>
    </citation>
    <scope>NUCLEOTIDE SEQUENCE [LARGE SCALE GENOMIC DNA]</scope>
    <source>
        <strain evidence="2 3">L52-1-41</strain>
    </source>
</reference>
<dbReference type="NCBIfam" id="TIGR03357">
    <property type="entry name" value="VI_zyme"/>
    <property type="match status" value="1"/>
</dbReference>
<dbReference type="Pfam" id="PF04965">
    <property type="entry name" value="GPW_gp25"/>
    <property type="match status" value="1"/>
</dbReference>
<comment type="caution">
    <text evidence="2">The sequence shown here is derived from an EMBL/GenBank/DDBJ whole genome shotgun (WGS) entry which is preliminary data.</text>
</comment>
<dbReference type="OrthoDB" id="1524306at2"/>
<dbReference type="Gene3D" id="3.10.450.40">
    <property type="match status" value="1"/>
</dbReference>
<dbReference type="InterPro" id="IPR007048">
    <property type="entry name" value="IraD/Gp25-like"/>
</dbReference>
<dbReference type="SUPFAM" id="SSF160719">
    <property type="entry name" value="gpW/gp25-like"/>
    <property type="match status" value="1"/>
</dbReference>
<evidence type="ECO:0000259" key="1">
    <source>
        <dbReference type="Pfam" id="PF04965"/>
    </source>
</evidence>
<feature type="domain" description="IraD/Gp25-like" evidence="1">
    <location>
        <begin position="27"/>
        <end position="115"/>
    </location>
</feature>
<evidence type="ECO:0000313" key="2">
    <source>
        <dbReference type="EMBL" id="RIY42371.1"/>
    </source>
</evidence>
<protein>
    <recommendedName>
        <fullName evidence="1">IraD/Gp25-like domain-containing protein</fullName>
    </recommendedName>
</protein>
<dbReference type="EMBL" id="NQYH01000001">
    <property type="protein sequence ID" value="RIY42371.1"/>
    <property type="molecule type" value="Genomic_DNA"/>
</dbReference>
<sequence>MYKISLLERLSALEEPLLVAGRPVDRQLRDSIVGHLRKLLNTRAGSVPIDPSYGMPDMSNIAGSFALGTTESLSESIIRQVVRYEKRLLNPKITVEEEKREVITLRFELSGQVASAQEGDDVLQPFAMIIRVNSSGQVFVEPKVDR</sequence>
<dbReference type="AlphaFoldDB" id="A0A3A1YXZ1"/>